<evidence type="ECO:0000259" key="4">
    <source>
        <dbReference type="Pfam" id="PF01420"/>
    </source>
</evidence>
<name>T0ZJK4_9ZZZZ</name>
<evidence type="ECO:0000313" key="5">
    <source>
        <dbReference type="EMBL" id="EQD28929.1"/>
    </source>
</evidence>
<protein>
    <submittedName>
        <fullName evidence="5">Restriction modification system DNA specificity domain protein</fullName>
    </submittedName>
</protein>
<reference evidence="5" key="1">
    <citation type="submission" date="2013-08" db="EMBL/GenBank/DDBJ databases">
        <authorList>
            <person name="Mendez C."/>
            <person name="Richter M."/>
            <person name="Ferrer M."/>
            <person name="Sanchez J."/>
        </authorList>
    </citation>
    <scope>NUCLEOTIDE SEQUENCE</scope>
</reference>
<proteinExistence type="inferred from homology"/>
<evidence type="ECO:0000256" key="1">
    <source>
        <dbReference type="ARBA" id="ARBA00010923"/>
    </source>
</evidence>
<comment type="similarity">
    <text evidence="1">Belongs to the type-I restriction system S methylase family.</text>
</comment>
<evidence type="ECO:0000256" key="2">
    <source>
        <dbReference type="ARBA" id="ARBA00022747"/>
    </source>
</evidence>
<dbReference type="Pfam" id="PF01420">
    <property type="entry name" value="Methylase_S"/>
    <property type="match status" value="1"/>
</dbReference>
<dbReference type="AlphaFoldDB" id="T0ZJK4"/>
<reference evidence="5" key="2">
    <citation type="journal article" date="2014" name="ISME J.">
        <title>Microbial stratification in low pH oxic and suboxic macroscopic growths along an acid mine drainage.</title>
        <authorList>
            <person name="Mendez-Garcia C."/>
            <person name="Mesa V."/>
            <person name="Sprenger R.R."/>
            <person name="Richter M."/>
            <person name="Diez M.S."/>
            <person name="Solano J."/>
            <person name="Bargiela R."/>
            <person name="Golyshina O.V."/>
            <person name="Manteca A."/>
            <person name="Ramos J.L."/>
            <person name="Gallego J.R."/>
            <person name="Llorente I."/>
            <person name="Martins Dos Santos V.A."/>
            <person name="Jensen O.N."/>
            <person name="Pelaez A.I."/>
            <person name="Sanchez J."/>
            <person name="Ferrer M."/>
        </authorList>
    </citation>
    <scope>NUCLEOTIDE SEQUENCE</scope>
</reference>
<dbReference type="GO" id="GO:0009307">
    <property type="term" value="P:DNA restriction-modification system"/>
    <property type="evidence" value="ECO:0007669"/>
    <property type="project" value="UniProtKB-KW"/>
</dbReference>
<dbReference type="EMBL" id="AUZZ01010685">
    <property type="protein sequence ID" value="EQD28929.1"/>
    <property type="molecule type" value="Genomic_DNA"/>
</dbReference>
<dbReference type="SUPFAM" id="SSF116734">
    <property type="entry name" value="DNA methylase specificity domain"/>
    <property type="match status" value="1"/>
</dbReference>
<evidence type="ECO:0000256" key="3">
    <source>
        <dbReference type="ARBA" id="ARBA00023125"/>
    </source>
</evidence>
<keyword evidence="3" id="KW-0238">DNA-binding</keyword>
<dbReference type="PANTHER" id="PTHR30408:SF13">
    <property type="entry name" value="TYPE I RESTRICTION ENZYME HINDI SPECIFICITY SUBUNIT"/>
    <property type="match status" value="1"/>
</dbReference>
<feature type="domain" description="Type I restriction modification DNA specificity" evidence="4">
    <location>
        <begin position="37"/>
        <end position="150"/>
    </location>
</feature>
<dbReference type="InterPro" id="IPR000055">
    <property type="entry name" value="Restrct_endonuc_typeI_TRD"/>
</dbReference>
<comment type="caution">
    <text evidence="5">The sequence shown here is derived from an EMBL/GenBank/DDBJ whole genome shotgun (WGS) entry which is preliminary data.</text>
</comment>
<keyword evidence="2" id="KW-0680">Restriction system</keyword>
<dbReference type="InterPro" id="IPR044946">
    <property type="entry name" value="Restrct_endonuc_typeI_TRD_sf"/>
</dbReference>
<feature type="non-terminal residue" evidence="5">
    <location>
        <position position="178"/>
    </location>
</feature>
<sequence>MPLGEFVTLQRGHDLPDEQRRPGSVPILGSFGITGWHDEAKALGPGVTVGRSGASFGVVSYSSRDYWPLNTALYVIDFHGNDPRFAYYFLQQFDFKSYNSGSAQPSLNRNFIHPVPVDVPPPHEQRAIAHILGTLDDKIELNRRMSETLEAMARALFKAWFVDFDPCAPRWTAAGDAA</sequence>
<organism evidence="5">
    <name type="scientific">mine drainage metagenome</name>
    <dbReference type="NCBI Taxonomy" id="410659"/>
    <lineage>
        <taxon>unclassified sequences</taxon>
        <taxon>metagenomes</taxon>
        <taxon>ecological metagenomes</taxon>
    </lineage>
</organism>
<dbReference type="CDD" id="cd17267">
    <property type="entry name" value="RMtype1_S_EcoAO83I-TRD1-CR1_like"/>
    <property type="match status" value="1"/>
</dbReference>
<accession>T0ZJK4</accession>
<dbReference type="InterPro" id="IPR052021">
    <property type="entry name" value="Type-I_RS_S_subunit"/>
</dbReference>
<dbReference type="PANTHER" id="PTHR30408">
    <property type="entry name" value="TYPE-1 RESTRICTION ENZYME ECOKI SPECIFICITY PROTEIN"/>
    <property type="match status" value="1"/>
</dbReference>
<dbReference type="Gene3D" id="3.90.220.20">
    <property type="entry name" value="DNA methylase specificity domains"/>
    <property type="match status" value="1"/>
</dbReference>
<dbReference type="Gene3D" id="1.10.287.1120">
    <property type="entry name" value="Bipartite methylase S protein"/>
    <property type="match status" value="1"/>
</dbReference>
<dbReference type="GO" id="GO:0003677">
    <property type="term" value="F:DNA binding"/>
    <property type="evidence" value="ECO:0007669"/>
    <property type="project" value="UniProtKB-KW"/>
</dbReference>
<gene>
    <name evidence="5" type="ORF">B2A_14704</name>
</gene>